<protein>
    <submittedName>
        <fullName evidence="2">Uncharacterized protein</fullName>
    </submittedName>
</protein>
<feature type="region of interest" description="Disordered" evidence="1">
    <location>
        <begin position="22"/>
        <end position="43"/>
    </location>
</feature>
<evidence type="ECO:0000313" key="2">
    <source>
        <dbReference type="EMBL" id="GAA1768190.1"/>
    </source>
</evidence>
<reference evidence="2 3" key="1">
    <citation type="journal article" date="2019" name="Int. J. Syst. Evol. Microbiol.">
        <title>The Global Catalogue of Microorganisms (GCM) 10K type strain sequencing project: providing services to taxonomists for standard genome sequencing and annotation.</title>
        <authorList>
            <consortium name="The Broad Institute Genomics Platform"/>
            <consortium name="The Broad Institute Genome Sequencing Center for Infectious Disease"/>
            <person name="Wu L."/>
            <person name="Ma J."/>
        </authorList>
    </citation>
    <scope>NUCLEOTIDE SEQUENCE [LARGE SCALE GENOMIC DNA]</scope>
    <source>
        <strain evidence="2 3">JCM 14735</strain>
    </source>
</reference>
<accession>A0ABN2KWR4</accession>
<sequence>MGQDAEGRRISCSDKAYQRWSKPWAHRSRASTTSMVPPSRHEMSTVAPLPAAITAAAGARTCREAAEPRAAATMARRCPDRPARVLKEIPS</sequence>
<dbReference type="Proteomes" id="UP001501204">
    <property type="component" value="Unassembled WGS sequence"/>
</dbReference>
<proteinExistence type="predicted"/>
<gene>
    <name evidence="2" type="ORF">GCM10009767_28120</name>
</gene>
<evidence type="ECO:0000313" key="3">
    <source>
        <dbReference type="Proteomes" id="UP001501204"/>
    </source>
</evidence>
<comment type="caution">
    <text evidence="2">The sequence shown here is derived from an EMBL/GenBank/DDBJ whole genome shotgun (WGS) entry which is preliminary data.</text>
</comment>
<evidence type="ECO:0000256" key="1">
    <source>
        <dbReference type="SAM" id="MobiDB-lite"/>
    </source>
</evidence>
<organism evidence="2 3">
    <name type="scientific">Kocuria aegyptia</name>
    <dbReference type="NCBI Taxonomy" id="330943"/>
    <lineage>
        <taxon>Bacteria</taxon>
        <taxon>Bacillati</taxon>
        <taxon>Actinomycetota</taxon>
        <taxon>Actinomycetes</taxon>
        <taxon>Micrococcales</taxon>
        <taxon>Micrococcaceae</taxon>
        <taxon>Kocuria</taxon>
    </lineage>
</organism>
<name>A0ABN2KWR4_9MICC</name>
<keyword evidence="3" id="KW-1185">Reference proteome</keyword>
<dbReference type="EMBL" id="BAAAOA010000037">
    <property type="protein sequence ID" value="GAA1768190.1"/>
    <property type="molecule type" value="Genomic_DNA"/>
</dbReference>